<dbReference type="Gene3D" id="3.80.10.10">
    <property type="entry name" value="Ribonuclease Inhibitor"/>
    <property type="match status" value="1"/>
</dbReference>
<evidence type="ECO:0008006" key="3">
    <source>
        <dbReference type="Google" id="ProtNLM"/>
    </source>
</evidence>
<organism evidence="1 2">
    <name type="scientific">Hydnum rufescens UP504</name>
    <dbReference type="NCBI Taxonomy" id="1448309"/>
    <lineage>
        <taxon>Eukaryota</taxon>
        <taxon>Fungi</taxon>
        <taxon>Dikarya</taxon>
        <taxon>Basidiomycota</taxon>
        <taxon>Agaricomycotina</taxon>
        <taxon>Agaricomycetes</taxon>
        <taxon>Cantharellales</taxon>
        <taxon>Hydnaceae</taxon>
        <taxon>Hydnum</taxon>
    </lineage>
</organism>
<dbReference type="Proteomes" id="UP000886523">
    <property type="component" value="Unassembled WGS sequence"/>
</dbReference>
<accession>A0A9P6B6V7</accession>
<name>A0A9P6B6V7_9AGAM</name>
<protein>
    <recommendedName>
        <fullName evidence="3">F-box domain-containing protein</fullName>
    </recommendedName>
</protein>
<dbReference type="OrthoDB" id="3071265at2759"/>
<sequence>MPASISLLPPELLSLIFEVGVWSDPFPDRFAAWHRVTDGSDPSFDRRTPLLHHYDPEFRMTVGQVSKTWKSVRDATPRLWTRIEVVYDTVGKAPPQTLMWLLKRSGALPLDIRLACASSERSSETTFDSLSRSWIILTQALTQVLGILQHSIPRWRSFHLTARTRSEAYSTLVQFRQPALQLEELRITAQDMGATVQALTSRAHFPPLPPLFGSRTPKLRSVVLEPFAVNIDIQMMTNLRSIRLDGGWVTQSQLLRALGANRGLEELSLVTVDFQDALWSAYQEVGPDINIVLPCLHTLKLEAPRSSMVSLLSRLTVPSLTSLALCRTEEFDEDVDEEEAVAPSTAAVLRILANARRAGHLPLRFFSLTYGSVWEANAEQGEEGTNDALTAFLGLVDSLETLKVHNYSHHPSTLLQVGSEPLRPDENDIPVCPALRHLHISQCEGTQRGAVRRFVESRLHGLGDDQAISSPCRFAELDSLVIEAESGKVVCGLDDIRWIKARVPHFRVDQSSAMVHSRWIDYDDED</sequence>
<keyword evidence="2" id="KW-1185">Reference proteome</keyword>
<dbReference type="SUPFAM" id="SSF52047">
    <property type="entry name" value="RNI-like"/>
    <property type="match status" value="1"/>
</dbReference>
<reference evidence="1" key="1">
    <citation type="journal article" date="2020" name="Nat. Commun.">
        <title>Large-scale genome sequencing of mycorrhizal fungi provides insights into the early evolution of symbiotic traits.</title>
        <authorList>
            <person name="Miyauchi S."/>
            <person name="Kiss E."/>
            <person name="Kuo A."/>
            <person name="Drula E."/>
            <person name="Kohler A."/>
            <person name="Sanchez-Garcia M."/>
            <person name="Morin E."/>
            <person name="Andreopoulos B."/>
            <person name="Barry K.W."/>
            <person name="Bonito G."/>
            <person name="Buee M."/>
            <person name="Carver A."/>
            <person name="Chen C."/>
            <person name="Cichocki N."/>
            <person name="Clum A."/>
            <person name="Culley D."/>
            <person name="Crous P.W."/>
            <person name="Fauchery L."/>
            <person name="Girlanda M."/>
            <person name="Hayes R.D."/>
            <person name="Keri Z."/>
            <person name="LaButti K."/>
            <person name="Lipzen A."/>
            <person name="Lombard V."/>
            <person name="Magnuson J."/>
            <person name="Maillard F."/>
            <person name="Murat C."/>
            <person name="Nolan M."/>
            <person name="Ohm R.A."/>
            <person name="Pangilinan J."/>
            <person name="Pereira M.F."/>
            <person name="Perotto S."/>
            <person name="Peter M."/>
            <person name="Pfister S."/>
            <person name="Riley R."/>
            <person name="Sitrit Y."/>
            <person name="Stielow J.B."/>
            <person name="Szollosi G."/>
            <person name="Zifcakova L."/>
            <person name="Stursova M."/>
            <person name="Spatafora J.W."/>
            <person name="Tedersoo L."/>
            <person name="Vaario L.M."/>
            <person name="Yamada A."/>
            <person name="Yan M."/>
            <person name="Wang P."/>
            <person name="Xu J."/>
            <person name="Bruns T."/>
            <person name="Baldrian P."/>
            <person name="Vilgalys R."/>
            <person name="Dunand C."/>
            <person name="Henrissat B."/>
            <person name="Grigoriev I.V."/>
            <person name="Hibbett D."/>
            <person name="Nagy L.G."/>
            <person name="Martin F.M."/>
        </authorList>
    </citation>
    <scope>NUCLEOTIDE SEQUENCE</scope>
    <source>
        <strain evidence="1">UP504</strain>
    </source>
</reference>
<evidence type="ECO:0000313" key="2">
    <source>
        <dbReference type="Proteomes" id="UP000886523"/>
    </source>
</evidence>
<dbReference type="InterPro" id="IPR032675">
    <property type="entry name" value="LRR_dom_sf"/>
</dbReference>
<dbReference type="EMBL" id="MU128922">
    <property type="protein sequence ID" value="KAF9518741.1"/>
    <property type="molecule type" value="Genomic_DNA"/>
</dbReference>
<gene>
    <name evidence="1" type="ORF">BS47DRAFT_1482428</name>
</gene>
<dbReference type="AlphaFoldDB" id="A0A9P6B6V7"/>
<comment type="caution">
    <text evidence="1">The sequence shown here is derived from an EMBL/GenBank/DDBJ whole genome shotgun (WGS) entry which is preliminary data.</text>
</comment>
<proteinExistence type="predicted"/>
<evidence type="ECO:0000313" key="1">
    <source>
        <dbReference type="EMBL" id="KAF9518741.1"/>
    </source>
</evidence>